<dbReference type="Proteomes" id="UP000885847">
    <property type="component" value="Unassembled WGS sequence"/>
</dbReference>
<dbReference type="Gene3D" id="3.40.630.10">
    <property type="entry name" value="Zn peptidases"/>
    <property type="match status" value="1"/>
</dbReference>
<evidence type="ECO:0000256" key="5">
    <source>
        <dbReference type="ARBA" id="ARBA00022723"/>
    </source>
</evidence>
<organism evidence="11">
    <name type="scientific">candidate division WOR-3 bacterium</name>
    <dbReference type="NCBI Taxonomy" id="2052148"/>
    <lineage>
        <taxon>Bacteria</taxon>
        <taxon>Bacteria division WOR-3</taxon>
    </lineage>
</organism>
<evidence type="ECO:0000256" key="8">
    <source>
        <dbReference type="ARBA" id="ARBA00023049"/>
    </source>
</evidence>
<keyword evidence="6 9" id="KW-0378">Hydrolase</keyword>
<dbReference type="Pfam" id="PF02127">
    <property type="entry name" value="Peptidase_M18"/>
    <property type="match status" value="1"/>
</dbReference>
<keyword evidence="7 9" id="KW-0862">Zinc</keyword>
<dbReference type="SUPFAM" id="SSF101821">
    <property type="entry name" value="Aminopeptidase/glucanase lid domain"/>
    <property type="match status" value="1"/>
</dbReference>
<dbReference type="GO" id="GO:0006508">
    <property type="term" value="P:proteolysis"/>
    <property type="evidence" value="ECO:0007669"/>
    <property type="project" value="UniProtKB-KW"/>
</dbReference>
<keyword evidence="3 9" id="KW-0031">Aminopeptidase</keyword>
<keyword evidence="8 9" id="KW-0482">Metalloprotease</keyword>
<dbReference type="PANTHER" id="PTHR28570:SF2">
    <property type="entry name" value="M18 FAMILY AMINOPEPTIDASE 1-RELATED"/>
    <property type="match status" value="1"/>
</dbReference>
<comment type="similarity">
    <text evidence="2 9">Belongs to the peptidase M18 family.</text>
</comment>
<sequence length="440" mass="48905">MGKKSGWEVLSEKELSEVQKFAEEYMDFMSKNKTEREFVQASMEIAEQWGLSYRVFHGKTLGIFRPQGNPVEEGLRIIAAHVDAPRIDLKPQPVLEKENFVLFNTHYYGGIKKYQWLSIPLALHGVVIKKDGTKVEIRIGENEREPVLTIPDLLPHLSRKQMEKKATEIIEGENLDCIAGSKPAKVKENRFKKFILDLLKKNYGIEEEDLISSELQLVPAWNAREVGLDGSLIGAYGQDDRVCSFTALKAIAGMGGGNRTPVVILYDKEEIGSTGNTGATSRIIEDIVIEVLEELGIEPTYKNIRKTLNASVCLSADVNAGVNPLFPEVHDTTNAARLGYGLVLTKYTGHRGKGGTNDAHAELVYEIRRIFNENNVLWQTGELGKVDEGGGGTVARFIAEFGIDTIDSGVPLLAMHSPFEISSKIDVYQAYRGFRAFLES</sequence>
<reference evidence="11" key="1">
    <citation type="journal article" date="2020" name="mSystems">
        <title>Genome- and Community-Level Interaction Insights into Carbon Utilization and Element Cycling Functions of Hydrothermarchaeota in Hydrothermal Sediment.</title>
        <authorList>
            <person name="Zhou Z."/>
            <person name="Liu Y."/>
            <person name="Xu W."/>
            <person name="Pan J."/>
            <person name="Luo Z.H."/>
            <person name="Li M."/>
        </authorList>
    </citation>
    <scope>NUCLEOTIDE SEQUENCE [LARGE SCALE GENOMIC DNA]</scope>
    <source>
        <strain evidence="11">HyVt-102</strain>
    </source>
</reference>
<gene>
    <name evidence="11" type="ORF">ENF18_07555</name>
</gene>
<dbReference type="GO" id="GO:0004177">
    <property type="term" value="F:aminopeptidase activity"/>
    <property type="evidence" value="ECO:0007669"/>
    <property type="project" value="UniProtKB-KW"/>
</dbReference>
<evidence type="ECO:0000256" key="6">
    <source>
        <dbReference type="ARBA" id="ARBA00022801"/>
    </source>
</evidence>
<keyword evidence="5 9" id="KW-0479">Metal-binding</keyword>
<dbReference type="NCBIfam" id="NF002600">
    <property type="entry name" value="PRK02256.1"/>
    <property type="match status" value="1"/>
</dbReference>
<dbReference type="AlphaFoldDB" id="A0A7C0VDE2"/>
<dbReference type="InterPro" id="IPR001948">
    <property type="entry name" value="Peptidase_M18"/>
</dbReference>
<dbReference type="GO" id="GO:0008270">
    <property type="term" value="F:zinc ion binding"/>
    <property type="evidence" value="ECO:0007669"/>
    <property type="project" value="InterPro"/>
</dbReference>
<dbReference type="InterPro" id="IPR023358">
    <property type="entry name" value="Peptidase_M18_dom2"/>
</dbReference>
<evidence type="ECO:0000313" key="11">
    <source>
        <dbReference type="EMBL" id="HDI83628.1"/>
    </source>
</evidence>
<protein>
    <recommendedName>
        <fullName evidence="10">M18 family aminopeptidase</fullName>
        <ecNumber evidence="10">3.4.11.-</ecNumber>
    </recommendedName>
</protein>
<dbReference type="PRINTS" id="PR00932">
    <property type="entry name" value="AMINO1PTASE"/>
</dbReference>
<evidence type="ECO:0000256" key="4">
    <source>
        <dbReference type="ARBA" id="ARBA00022670"/>
    </source>
</evidence>
<accession>A0A7C0VDE2</accession>
<evidence type="ECO:0000256" key="2">
    <source>
        <dbReference type="ARBA" id="ARBA00008290"/>
    </source>
</evidence>
<evidence type="ECO:0000256" key="9">
    <source>
        <dbReference type="RuleBase" id="RU004386"/>
    </source>
</evidence>
<dbReference type="EMBL" id="DQWE01000355">
    <property type="protein sequence ID" value="HDI83628.1"/>
    <property type="molecule type" value="Genomic_DNA"/>
</dbReference>
<proteinExistence type="inferred from homology"/>
<comment type="cofactor">
    <cofactor evidence="1 10">
        <name>Zn(2+)</name>
        <dbReference type="ChEBI" id="CHEBI:29105"/>
    </cofactor>
</comment>
<keyword evidence="4 9" id="KW-0645">Protease</keyword>
<dbReference type="GO" id="GO:0005737">
    <property type="term" value="C:cytoplasm"/>
    <property type="evidence" value="ECO:0007669"/>
    <property type="project" value="UniProtKB-ARBA"/>
</dbReference>
<dbReference type="EC" id="3.4.11.-" evidence="10"/>
<dbReference type="GO" id="GO:0008237">
    <property type="term" value="F:metallopeptidase activity"/>
    <property type="evidence" value="ECO:0007669"/>
    <property type="project" value="UniProtKB-KW"/>
</dbReference>
<evidence type="ECO:0000256" key="10">
    <source>
        <dbReference type="RuleBase" id="RU004387"/>
    </source>
</evidence>
<dbReference type="PANTHER" id="PTHR28570">
    <property type="entry name" value="ASPARTYL AMINOPEPTIDASE"/>
    <property type="match status" value="1"/>
</dbReference>
<dbReference type="SUPFAM" id="SSF53187">
    <property type="entry name" value="Zn-dependent exopeptidases"/>
    <property type="match status" value="1"/>
</dbReference>
<evidence type="ECO:0000256" key="3">
    <source>
        <dbReference type="ARBA" id="ARBA00022438"/>
    </source>
</evidence>
<dbReference type="Gene3D" id="2.30.250.10">
    <property type="entry name" value="Aminopeptidase i, Domain 2"/>
    <property type="match status" value="1"/>
</dbReference>
<evidence type="ECO:0000256" key="7">
    <source>
        <dbReference type="ARBA" id="ARBA00022833"/>
    </source>
</evidence>
<name>A0A7C0VDE2_UNCW3</name>
<evidence type="ECO:0000256" key="1">
    <source>
        <dbReference type="ARBA" id="ARBA00001947"/>
    </source>
</evidence>
<comment type="caution">
    <text evidence="11">The sequence shown here is derived from an EMBL/GenBank/DDBJ whole genome shotgun (WGS) entry which is preliminary data.</text>
</comment>